<evidence type="ECO:0000313" key="1">
    <source>
        <dbReference type="EMBL" id="TGB48874.1"/>
    </source>
</evidence>
<proteinExistence type="predicted"/>
<dbReference type="EMBL" id="PYJR01000126">
    <property type="protein sequence ID" value="TGB48874.1"/>
    <property type="molecule type" value="Genomic_DNA"/>
</dbReference>
<reference evidence="1 2" key="1">
    <citation type="submission" date="2018-03" db="EMBL/GenBank/DDBJ databases">
        <title>Non-Typhoidal Salmonella genome sequencing and assembly.</title>
        <authorList>
            <person name="Matchawe C."/>
        </authorList>
    </citation>
    <scope>NUCLEOTIDE SEQUENCE [LARGE SCALE GENOMIC DNA]</scope>
    <source>
        <strain evidence="1 2">108ev</strain>
    </source>
</reference>
<sequence length="84" mass="9410">MCKSIFSIKESERHCANDGSIIRDSLPGVANKKIAPIIVKNKIDKSLKSIFFVFINKYKTLNMIIPTNVRLAFSFVHPANNDTG</sequence>
<organism evidence="1 2">
    <name type="scientific">Salmonella enterica I</name>
    <dbReference type="NCBI Taxonomy" id="59201"/>
    <lineage>
        <taxon>Bacteria</taxon>
        <taxon>Pseudomonadati</taxon>
        <taxon>Pseudomonadota</taxon>
        <taxon>Gammaproteobacteria</taxon>
        <taxon>Enterobacterales</taxon>
        <taxon>Enterobacteriaceae</taxon>
        <taxon>Salmonella</taxon>
    </lineage>
</organism>
<name>A0A3V1Q6F4_SALET</name>
<dbReference type="Proteomes" id="UP000298060">
    <property type="component" value="Unassembled WGS sequence"/>
</dbReference>
<gene>
    <name evidence="1" type="ORF">C9E94_19620</name>
</gene>
<dbReference type="AlphaFoldDB" id="A0A3V1Q6F4"/>
<evidence type="ECO:0000313" key="2">
    <source>
        <dbReference type="Proteomes" id="UP000298060"/>
    </source>
</evidence>
<accession>A0A3V1Q6F4</accession>
<comment type="caution">
    <text evidence="1">The sequence shown here is derived from an EMBL/GenBank/DDBJ whole genome shotgun (WGS) entry which is preliminary data.</text>
</comment>
<protein>
    <submittedName>
        <fullName evidence="1">Uncharacterized protein</fullName>
    </submittedName>
</protein>